<evidence type="ECO:0000256" key="8">
    <source>
        <dbReference type="ARBA" id="ARBA00023034"/>
    </source>
</evidence>
<keyword evidence="9" id="KW-0472">Membrane</keyword>
<dbReference type="PANTHER" id="PTHR11214">
    <property type="entry name" value="BETA-1,3-N-ACETYLGLUCOSAMINYLTRANSFERASE"/>
    <property type="match status" value="1"/>
</dbReference>
<dbReference type="FunFam" id="3.90.550.50:FF:000001">
    <property type="entry name" value="Hexosyltransferase"/>
    <property type="match status" value="1"/>
</dbReference>
<protein>
    <recommendedName>
        <fullName evidence="11">Hexosyltransferase</fullName>
        <ecNumber evidence="11">2.4.1.-</ecNumber>
    </recommendedName>
</protein>
<evidence type="ECO:0000256" key="9">
    <source>
        <dbReference type="ARBA" id="ARBA00023136"/>
    </source>
</evidence>
<dbReference type="GO" id="GO:0016758">
    <property type="term" value="F:hexosyltransferase activity"/>
    <property type="evidence" value="ECO:0007669"/>
    <property type="project" value="InterPro"/>
</dbReference>
<dbReference type="AlphaFoldDB" id="A0AA89BZZ6"/>
<comment type="subcellular location">
    <subcellularLocation>
        <location evidence="1 11">Golgi apparatus membrane</location>
        <topology evidence="1 11">Single-pass type II membrane protein</topology>
    </subcellularLocation>
</comment>
<keyword evidence="4" id="KW-0808">Transferase</keyword>
<dbReference type="GO" id="GO:0006493">
    <property type="term" value="P:protein O-linked glycosylation"/>
    <property type="evidence" value="ECO:0007669"/>
    <property type="project" value="TreeGrafter"/>
</dbReference>
<keyword evidence="7" id="KW-1133">Transmembrane helix</keyword>
<proteinExistence type="inferred from homology"/>
<dbReference type="EC" id="2.4.1.-" evidence="11"/>
<organism evidence="13 14">
    <name type="scientific">Pinctada imbricata</name>
    <name type="common">Atlantic pearl-oyster</name>
    <name type="synonym">Pinctada martensii</name>
    <dbReference type="NCBI Taxonomy" id="66713"/>
    <lineage>
        <taxon>Eukaryota</taxon>
        <taxon>Metazoa</taxon>
        <taxon>Spiralia</taxon>
        <taxon>Lophotrochozoa</taxon>
        <taxon>Mollusca</taxon>
        <taxon>Bivalvia</taxon>
        <taxon>Autobranchia</taxon>
        <taxon>Pteriomorphia</taxon>
        <taxon>Pterioida</taxon>
        <taxon>Pterioidea</taxon>
        <taxon>Pteriidae</taxon>
        <taxon>Pinctada</taxon>
    </lineage>
</organism>
<gene>
    <name evidence="13" type="ORF">FSP39_022108</name>
</gene>
<evidence type="ECO:0000256" key="2">
    <source>
        <dbReference type="ARBA" id="ARBA00008661"/>
    </source>
</evidence>
<dbReference type="Proteomes" id="UP001186944">
    <property type="component" value="Unassembled WGS sequence"/>
</dbReference>
<comment type="caution">
    <text evidence="13">The sequence shown here is derived from an EMBL/GenBank/DDBJ whole genome shotgun (WGS) entry which is preliminary data.</text>
</comment>
<keyword evidence="8 11" id="KW-0333">Golgi apparatus</keyword>
<dbReference type="GO" id="GO:0000139">
    <property type="term" value="C:Golgi membrane"/>
    <property type="evidence" value="ECO:0007669"/>
    <property type="project" value="UniProtKB-SubCell"/>
</dbReference>
<evidence type="ECO:0000256" key="3">
    <source>
        <dbReference type="ARBA" id="ARBA00022676"/>
    </source>
</evidence>
<comment type="similarity">
    <text evidence="2 11">Belongs to the glycosyltransferase 31 family.</text>
</comment>
<name>A0AA89BZZ6_PINIB</name>
<keyword evidence="5" id="KW-0812">Transmembrane</keyword>
<evidence type="ECO:0000256" key="5">
    <source>
        <dbReference type="ARBA" id="ARBA00022692"/>
    </source>
</evidence>
<evidence type="ECO:0000313" key="13">
    <source>
        <dbReference type="EMBL" id="KAK3100580.1"/>
    </source>
</evidence>
<dbReference type="InterPro" id="IPR002659">
    <property type="entry name" value="Glyco_trans_31"/>
</dbReference>
<evidence type="ECO:0000256" key="6">
    <source>
        <dbReference type="ARBA" id="ARBA00022968"/>
    </source>
</evidence>
<accession>A0AA89BZZ6</accession>
<reference evidence="13" key="1">
    <citation type="submission" date="2019-08" db="EMBL/GenBank/DDBJ databases">
        <title>The improved chromosome-level genome for the pearl oyster Pinctada fucata martensii using PacBio sequencing and Hi-C.</title>
        <authorList>
            <person name="Zheng Z."/>
        </authorList>
    </citation>
    <scope>NUCLEOTIDE SEQUENCE</scope>
    <source>
        <strain evidence="13">ZZ-2019</strain>
        <tissue evidence="13">Adductor muscle</tissue>
    </source>
</reference>
<dbReference type="InterPro" id="IPR029044">
    <property type="entry name" value="Nucleotide-diphossugar_trans"/>
</dbReference>
<evidence type="ECO:0000256" key="1">
    <source>
        <dbReference type="ARBA" id="ARBA00004323"/>
    </source>
</evidence>
<dbReference type="GO" id="GO:0008194">
    <property type="term" value="F:UDP-glycosyltransferase activity"/>
    <property type="evidence" value="ECO:0007669"/>
    <property type="project" value="TreeGrafter"/>
</dbReference>
<feature type="region of interest" description="Disordered" evidence="12">
    <location>
        <begin position="1"/>
        <end position="35"/>
    </location>
</feature>
<dbReference type="EMBL" id="VSWD01000006">
    <property type="protein sequence ID" value="KAK3100580.1"/>
    <property type="molecule type" value="Genomic_DNA"/>
</dbReference>
<dbReference type="Gene3D" id="3.90.550.50">
    <property type="match status" value="1"/>
</dbReference>
<keyword evidence="3 11" id="KW-0328">Glycosyltransferase</keyword>
<evidence type="ECO:0000256" key="7">
    <source>
        <dbReference type="ARBA" id="ARBA00022989"/>
    </source>
</evidence>
<evidence type="ECO:0000256" key="12">
    <source>
        <dbReference type="SAM" id="MobiDB-lite"/>
    </source>
</evidence>
<dbReference type="Pfam" id="PF01762">
    <property type="entry name" value="Galactosyl_T"/>
    <property type="match status" value="1"/>
</dbReference>
<evidence type="ECO:0000256" key="11">
    <source>
        <dbReference type="RuleBase" id="RU363063"/>
    </source>
</evidence>
<dbReference type="PANTHER" id="PTHR11214:SF349">
    <property type="entry name" value="BETA-1,3-GALACTOSYLTRANSFERASE BRN"/>
    <property type="match status" value="1"/>
</dbReference>
<evidence type="ECO:0000256" key="4">
    <source>
        <dbReference type="ARBA" id="ARBA00022679"/>
    </source>
</evidence>
<evidence type="ECO:0000256" key="10">
    <source>
        <dbReference type="ARBA" id="ARBA00023180"/>
    </source>
</evidence>
<dbReference type="SUPFAM" id="SSF53448">
    <property type="entry name" value="Nucleotide-diphospho-sugar transferases"/>
    <property type="match status" value="1"/>
</dbReference>
<keyword evidence="6" id="KW-0735">Signal-anchor</keyword>
<sequence>MNSTQNQPTVSNSSIESSKFTRRTNSTQNQPTVVPNSLLQSIESSKFTGRMNLTENRPTNVSSVGKTKKLWCEDLSAKYPLVLNFTHLVTKEKKNRTKLEPINYHPYQYIFNASHVCKANESVKVVIVVKSRVDHFSLRNIIRETWVKEAVADGSKVVFSLGNSKKKPVREKVNEEYKKFKDVVQEDFYDHYYNNSLKTIMGIRWIAMFCSNAIYVLMVDDDVIVNYRNLANFFKSVSSDSLEILYSGNIKPTPGPIRNRRVRWYMPENQFPFDCYPPYLSGGALLTSGEVIRKMNIALPYVKKFKYDDVYLAIIVQKLGIRPQGNPRVTMRKAGAKHLKNIIVSHGFSKSSDYSKAYQIIME</sequence>
<keyword evidence="14" id="KW-1185">Reference proteome</keyword>
<keyword evidence="10" id="KW-0325">Glycoprotein</keyword>
<evidence type="ECO:0000313" key="14">
    <source>
        <dbReference type="Proteomes" id="UP001186944"/>
    </source>
</evidence>